<proteinExistence type="predicted"/>
<dbReference type="SUPFAM" id="SSF89946">
    <property type="entry name" value="Hypothetical protein VC0424"/>
    <property type="match status" value="1"/>
</dbReference>
<dbReference type="InterPro" id="IPR009671">
    <property type="entry name" value="RraB_dom"/>
</dbReference>
<name>A0AB35UK84_9FIRM</name>
<dbReference type="Proteomes" id="UP001276902">
    <property type="component" value="Unassembled WGS sequence"/>
</dbReference>
<reference evidence="3" key="1">
    <citation type="submission" date="2022-03" db="EMBL/GenBank/DDBJ databases">
        <title>First case of bacteraemia caused by Dielma fastidiosa in a patient hospitalised with diverticulitis.</title>
        <authorList>
            <person name="Forman-Ankjaer B."/>
            <person name="Hvid-Jensen F."/>
            <person name="Kobel C.M."/>
            <person name="Greve T."/>
        </authorList>
    </citation>
    <scope>NUCLEOTIDE SEQUENCE</scope>
    <source>
        <strain evidence="3">AUH_DF_2021</strain>
    </source>
</reference>
<gene>
    <name evidence="3" type="ORF">MQE39_03145</name>
</gene>
<comment type="caution">
    <text evidence="3">The sequence shown here is derived from an EMBL/GenBank/DDBJ whole genome shotgun (WGS) entry which is preliminary data.</text>
</comment>
<evidence type="ECO:0000313" key="3">
    <source>
        <dbReference type="EMBL" id="MDY5167120.1"/>
    </source>
</evidence>
<dbReference type="InterPro" id="IPR036701">
    <property type="entry name" value="RraB-like_sf"/>
</dbReference>
<evidence type="ECO:0000256" key="1">
    <source>
        <dbReference type="SAM" id="Coils"/>
    </source>
</evidence>
<dbReference type="RefSeq" id="WP_320883035.1">
    <property type="nucleotide sequence ID" value="NZ_BAABZA010000001.1"/>
</dbReference>
<feature type="coiled-coil region" evidence="1">
    <location>
        <begin position="16"/>
        <end position="50"/>
    </location>
</feature>
<dbReference type="Gene3D" id="3.30.70.970">
    <property type="entry name" value="RraB-like"/>
    <property type="match status" value="1"/>
</dbReference>
<dbReference type="EMBL" id="JALDAW010000008">
    <property type="protein sequence ID" value="MDY5167120.1"/>
    <property type="molecule type" value="Genomic_DNA"/>
</dbReference>
<evidence type="ECO:0000313" key="4">
    <source>
        <dbReference type="Proteomes" id="UP001276902"/>
    </source>
</evidence>
<dbReference type="Pfam" id="PF06877">
    <property type="entry name" value="RraB"/>
    <property type="match status" value="1"/>
</dbReference>
<accession>A0AB35UK84</accession>
<sequence length="225" mass="24975">MKKALTTIAILGGIAAAVAYKLKKDEEKKIMKLEQELLDEENSTENHEAEADQEACCCEAEPEAACSCAEESCGCDESCTCEEGCACEDEAACSCGDEEACACETEKREAADPQYPYLSADDKKRIDEINQEVIANLEENGDVHENERPVQHTVAFTNLDDLENYKTAVINKGFVVTKGEEALELYVLHIAPIDRIQLIQNIYYLANLALEMHGVYKGWKSRVSY</sequence>
<feature type="domain" description="Regulator of ribonuclease activity B" evidence="2">
    <location>
        <begin position="128"/>
        <end position="219"/>
    </location>
</feature>
<dbReference type="AlphaFoldDB" id="A0AB35UK84"/>
<protein>
    <submittedName>
        <fullName evidence="3">Ribonuclease E inhibitor RraB</fullName>
    </submittedName>
</protein>
<keyword evidence="1" id="KW-0175">Coiled coil</keyword>
<evidence type="ECO:0000259" key="2">
    <source>
        <dbReference type="Pfam" id="PF06877"/>
    </source>
</evidence>
<organism evidence="3 4">
    <name type="scientific">Dielma fastidiosa</name>
    <dbReference type="NCBI Taxonomy" id="1034346"/>
    <lineage>
        <taxon>Bacteria</taxon>
        <taxon>Bacillati</taxon>
        <taxon>Bacillota</taxon>
        <taxon>Erysipelotrichia</taxon>
        <taxon>Erysipelotrichales</taxon>
        <taxon>Erysipelotrichaceae</taxon>
        <taxon>Dielma</taxon>
    </lineage>
</organism>